<dbReference type="Proteomes" id="UP000239872">
    <property type="component" value="Unassembled WGS sequence"/>
</dbReference>
<evidence type="ECO:0000313" key="2">
    <source>
        <dbReference type="Proteomes" id="UP000239872"/>
    </source>
</evidence>
<name>A0A2S7SS10_9BACT</name>
<dbReference type="EMBL" id="PPSL01000005">
    <property type="protein sequence ID" value="PQJ09699.1"/>
    <property type="molecule type" value="Genomic_DNA"/>
</dbReference>
<dbReference type="AlphaFoldDB" id="A0A2S7SS10"/>
<accession>A0A2S7SS10</accession>
<gene>
    <name evidence="1" type="ORF">CJD36_017360</name>
</gene>
<proteinExistence type="predicted"/>
<organism evidence="1 2">
    <name type="scientific">Flavipsychrobacter stenotrophus</name>
    <dbReference type="NCBI Taxonomy" id="2077091"/>
    <lineage>
        <taxon>Bacteria</taxon>
        <taxon>Pseudomonadati</taxon>
        <taxon>Bacteroidota</taxon>
        <taxon>Chitinophagia</taxon>
        <taxon>Chitinophagales</taxon>
        <taxon>Chitinophagaceae</taxon>
        <taxon>Flavipsychrobacter</taxon>
    </lineage>
</organism>
<sequence length="189" mass="21793">MCPLLCPAQDYAKKIRERAAKDTTNNVAGWWHSNDVINDPVIGTYQRKDSALYAEANRAYYNSNPKYYDYEEMRNRDRKDFVEAYIRKHYSNIAFDNYQKEIKGGLTKKYGAAIAKRLMAQEVWIGMTDKMMLDGLGRPSTIKRTVTASGNTEDWYYLPDNPNCTGSGCPVLNYSIRVKNHKVVMLSEF</sequence>
<comment type="caution">
    <text evidence="1">The sequence shown here is derived from an EMBL/GenBank/DDBJ whole genome shotgun (WGS) entry which is preliminary data.</text>
</comment>
<protein>
    <submittedName>
        <fullName evidence="1">Uncharacterized protein</fullName>
    </submittedName>
</protein>
<evidence type="ECO:0000313" key="1">
    <source>
        <dbReference type="EMBL" id="PQJ09699.1"/>
    </source>
</evidence>
<keyword evidence="2" id="KW-1185">Reference proteome</keyword>
<reference evidence="1 2" key="1">
    <citation type="submission" date="2018-01" db="EMBL/GenBank/DDBJ databases">
        <title>A novel member of the phylum Bacteroidetes isolated from glacier ice.</title>
        <authorList>
            <person name="Liu Q."/>
            <person name="Xin Y.-H."/>
        </authorList>
    </citation>
    <scope>NUCLEOTIDE SEQUENCE [LARGE SCALE GENOMIC DNA]</scope>
    <source>
        <strain evidence="1 2">RB1R16</strain>
    </source>
</reference>